<dbReference type="AlphaFoldDB" id="A0A066X3K0"/>
<protein>
    <submittedName>
        <fullName evidence="2">Putative cytochrome P450</fullName>
    </submittedName>
</protein>
<keyword evidence="1" id="KW-0472">Membrane</keyword>
<keyword evidence="1" id="KW-1133">Transmembrane helix</keyword>
<proteinExistence type="predicted"/>
<gene>
    <name evidence="2" type="ORF">CSUB01_03491</name>
</gene>
<keyword evidence="1" id="KW-0812">Transmembrane</keyword>
<dbReference type="EMBL" id="JMSE01001519">
    <property type="protein sequence ID" value="KDN60326.1"/>
    <property type="molecule type" value="Genomic_DNA"/>
</dbReference>
<evidence type="ECO:0000256" key="1">
    <source>
        <dbReference type="SAM" id="Phobius"/>
    </source>
</evidence>
<feature type="transmembrane region" description="Helical" evidence="1">
    <location>
        <begin position="12"/>
        <end position="36"/>
    </location>
</feature>
<dbReference type="Proteomes" id="UP000027238">
    <property type="component" value="Unassembled WGS sequence"/>
</dbReference>
<evidence type="ECO:0000313" key="3">
    <source>
        <dbReference type="Proteomes" id="UP000027238"/>
    </source>
</evidence>
<sequence length="69" mass="7507">MLSSLGNGVQGMSLVIAAPTVALVGVLAYLLGYAIYQLFLNPLRKFPGPKLWAAAELLFAAQERRNQHH</sequence>
<comment type="caution">
    <text evidence="2">The sequence shown here is derived from an EMBL/GenBank/DDBJ whole genome shotgun (WGS) entry which is preliminary data.</text>
</comment>
<keyword evidence="3" id="KW-1185">Reference proteome</keyword>
<dbReference type="STRING" id="1173701.A0A066X3K0"/>
<dbReference type="HOGENOM" id="CLU_2775834_0_0_1"/>
<accession>A0A066X3K0</accession>
<name>A0A066X3K0_COLSU</name>
<reference evidence="3" key="1">
    <citation type="journal article" date="2014" name="Genome Announc.">
        <title>Draft genome sequence of Colletotrichum sublineola, a destructive pathogen of cultivated sorghum.</title>
        <authorList>
            <person name="Baroncelli R."/>
            <person name="Sanz-Martin J.M."/>
            <person name="Rech G.E."/>
            <person name="Sukno S.A."/>
            <person name="Thon M.R."/>
        </authorList>
    </citation>
    <scope>NUCLEOTIDE SEQUENCE [LARGE SCALE GENOMIC DNA]</scope>
    <source>
        <strain evidence="3">TX430BB</strain>
    </source>
</reference>
<evidence type="ECO:0000313" key="2">
    <source>
        <dbReference type="EMBL" id="KDN60326.1"/>
    </source>
</evidence>
<organism evidence="2 3">
    <name type="scientific">Colletotrichum sublineola</name>
    <name type="common">Sorghum anthracnose fungus</name>
    <dbReference type="NCBI Taxonomy" id="1173701"/>
    <lineage>
        <taxon>Eukaryota</taxon>
        <taxon>Fungi</taxon>
        <taxon>Dikarya</taxon>
        <taxon>Ascomycota</taxon>
        <taxon>Pezizomycotina</taxon>
        <taxon>Sordariomycetes</taxon>
        <taxon>Hypocreomycetidae</taxon>
        <taxon>Glomerellales</taxon>
        <taxon>Glomerellaceae</taxon>
        <taxon>Colletotrichum</taxon>
        <taxon>Colletotrichum graminicola species complex</taxon>
    </lineage>
</organism>